<dbReference type="SFLD" id="SFLDG01135">
    <property type="entry name" value="C1.5.6:_HAD__Beta-PGM__Phospha"/>
    <property type="match status" value="1"/>
</dbReference>
<dbReference type="RefSeq" id="WP_349215438.1">
    <property type="nucleotide sequence ID" value="NZ_JBBMFA010000079.1"/>
</dbReference>
<dbReference type="Gene3D" id="1.10.150.240">
    <property type="entry name" value="Putative phosphatase, domain 2"/>
    <property type="match status" value="1"/>
</dbReference>
<dbReference type="EMBL" id="JBBMFA010000079">
    <property type="protein sequence ID" value="MEQ2520008.1"/>
    <property type="molecule type" value="Genomic_DNA"/>
</dbReference>
<comment type="caution">
    <text evidence="1">The sequence shown here is derived from an EMBL/GenBank/DDBJ whole genome shotgun (WGS) entry which is preliminary data.</text>
</comment>
<organism evidence="1 2">
    <name type="scientific">Ruthenibacterium intestinale</name>
    <dbReference type="NCBI Taxonomy" id="3133163"/>
    <lineage>
        <taxon>Bacteria</taxon>
        <taxon>Bacillati</taxon>
        <taxon>Bacillota</taxon>
        <taxon>Clostridia</taxon>
        <taxon>Eubacteriales</taxon>
        <taxon>Oscillospiraceae</taxon>
        <taxon>Ruthenibacterium</taxon>
    </lineage>
</organism>
<dbReference type="SFLD" id="SFLDS00003">
    <property type="entry name" value="Haloacid_Dehalogenase"/>
    <property type="match status" value="1"/>
</dbReference>
<accession>A0ABV1GDV9</accession>
<name>A0ABV1GDV9_9FIRM</name>
<dbReference type="CDD" id="cd07505">
    <property type="entry name" value="HAD_BPGM-like"/>
    <property type="match status" value="1"/>
</dbReference>
<dbReference type="Proteomes" id="UP001477672">
    <property type="component" value="Unassembled WGS sequence"/>
</dbReference>
<dbReference type="InterPro" id="IPR036412">
    <property type="entry name" value="HAD-like_sf"/>
</dbReference>
<dbReference type="SUPFAM" id="SSF56784">
    <property type="entry name" value="HAD-like"/>
    <property type="match status" value="1"/>
</dbReference>
<dbReference type="Gene3D" id="3.40.50.1000">
    <property type="entry name" value="HAD superfamily/HAD-like"/>
    <property type="match status" value="1"/>
</dbReference>
<protein>
    <submittedName>
        <fullName evidence="1">HAD family phosphatase</fullName>
    </submittedName>
</protein>
<dbReference type="SFLD" id="SFLDG01129">
    <property type="entry name" value="C1.5:_HAD__Beta-PGM__Phosphata"/>
    <property type="match status" value="1"/>
</dbReference>
<gene>
    <name evidence="1" type="ORF">WMO24_06150</name>
</gene>
<proteinExistence type="predicted"/>
<dbReference type="InterPro" id="IPR023198">
    <property type="entry name" value="PGP-like_dom2"/>
</dbReference>
<dbReference type="PANTHER" id="PTHR18901:SF38">
    <property type="entry name" value="PSEUDOURIDINE-5'-PHOSPHATASE"/>
    <property type="match status" value="1"/>
</dbReference>
<evidence type="ECO:0000313" key="2">
    <source>
        <dbReference type="Proteomes" id="UP001477672"/>
    </source>
</evidence>
<evidence type="ECO:0000313" key="1">
    <source>
        <dbReference type="EMBL" id="MEQ2520008.1"/>
    </source>
</evidence>
<keyword evidence="2" id="KW-1185">Reference proteome</keyword>
<dbReference type="InterPro" id="IPR023214">
    <property type="entry name" value="HAD_sf"/>
</dbReference>
<reference evidence="1 2" key="1">
    <citation type="submission" date="2024-03" db="EMBL/GenBank/DDBJ databases">
        <title>Human intestinal bacterial collection.</title>
        <authorList>
            <person name="Pauvert C."/>
            <person name="Hitch T.C.A."/>
            <person name="Clavel T."/>
        </authorList>
    </citation>
    <scope>NUCLEOTIDE SEQUENCE [LARGE SCALE GENOMIC DNA]</scope>
    <source>
        <strain evidence="1 2">CLA-JM-H11</strain>
    </source>
</reference>
<dbReference type="PANTHER" id="PTHR18901">
    <property type="entry name" value="2-DEOXYGLUCOSE-6-PHOSPHATE PHOSPHATASE 2"/>
    <property type="match status" value="1"/>
</dbReference>
<dbReference type="InterPro" id="IPR006439">
    <property type="entry name" value="HAD-SF_hydro_IA"/>
</dbReference>
<dbReference type="Pfam" id="PF00702">
    <property type="entry name" value="Hydrolase"/>
    <property type="match status" value="1"/>
</dbReference>
<dbReference type="NCBIfam" id="TIGR01509">
    <property type="entry name" value="HAD-SF-IA-v3"/>
    <property type="match status" value="1"/>
</dbReference>
<sequence>MVKGVLFDMDGLMFDTERLSLEAWRFAGRQLGFAPRDEFLLALRGSMGDEARAKLQREFGPGFDYDRTRQVRLAYADSWIEQHGMPVKPGLLPLLKELKARGIPAALATSTTRPTAWGYLTRAGVKDYFAASVCGGEVERPKPNPDVFLKAAGLLGLDPGTCMVLEDSPNGIAAAHAAGCIPVMVPDLTQPDPALRALCARVVPSLDQVIPLLELL</sequence>